<feature type="compositionally biased region" description="Polar residues" evidence="2">
    <location>
        <begin position="319"/>
        <end position="333"/>
    </location>
</feature>
<dbReference type="Proteomes" id="UP000092666">
    <property type="component" value="Unassembled WGS sequence"/>
</dbReference>
<feature type="compositionally biased region" description="Basic and acidic residues" evidence="2">
    <location>
        <begin position="572"/>
        <end position="587"/>
    </location>
</feature>
<proteinExistence type="predicted"/>
<feature type="compositionally biased region" description="Low complexity" evidence="2">
    <location>
        <begin position="612"/>
        <end position="626"/>
    </location>
</feature>
<feature type="binding site" evidence="1">
    <location>
        <position position="192"/>
    </location>
    <ligand>
        <name>Zn(2+)</name>
        <dbReference type="ChEBI" id="CHEBI:29105"/>
    </ligand>
</feature>
<dbReference type="Gene3D" id="1.20.140.30">
    <property type="entry name" value="MOB kinase activator"/>
    <property type="match status" value="1"/>
</dbReference>
<dbReference type="InterPro" id="IPR005301">
    <property type="entry name" value="MOB_kinase_act_fam"/>
</dbReference>
<feature type="binding site" evidence="1">
    <location>
        <position position="120"/>
    </location>
    <ligand>
        <name>Zn(2+)</name>
        <dbReference type="ChEBI" id="CHEBI:29105"/>
    </ligand>
</feature>
<keyword evidence="4" id="KW-1185">Reference proteome</keyword>
<name>A0A1B9GNF1_9TREE</name>
<feature type="compositionally biased region" description="Basic and acidic residues" evidence="2">
    <location>
        <begin position="460"/>
        <end position="475"/>
    </location>
</feature>
<evidence type="ECO:0000256" key="1">
    <source>
        <dbReference type="PIRSR" id="PIRSR605301-1"/>
    </source>
</evidence>
<accession>A0A1B9GNF1</accession>
<evidence type="ECO:0000313" key="3">
    <source>
        <dbReference type="EMBL" id="OCF32619.1"/>
    </source>
</evidence>
<keyword evidence="1" id="KW-0862">Zinc</keyword>
<evidence type="ECO:0008006" key="5">
    <source>
        <dbReference type="Google" id="ProtNLM"/>
    </source>
</evidence>
<feature type="compositionally biased region" description="Basic and acidic residues" evidence="2">
    <location>
        <begin position="639"/>
        <end position="653"/>
    </location>
</feature>
<organism evidence="3 4">
    <name type="scientific">Kwoniella heveanensis BCC8398</name>
    <dbReference type="NCBI Taxonomy" id="1296120"/>
    <lineage>
        <taxon>Eukaryota</taxon>
        <taxon>Fungi</taxon>
        <taxon>Dikarya</taxon>
        <taxon>Basidiomycota</taxon>
        <taxon>Agaricomycotina</taxon>
        <taxon>Tremellomycetes</taxon>
        <taxon>Tremellales</taxon>
        <taxon>Cryptococcaceae</taxon>
        <taxon>Kwoniella</taxon>
    </lineage>
</organism>
<feature type="binding site" evidence="1">
    <location>
        <position position="115"/>
    </location>
    <ligand>
        <name>Zn(2+)</name>
        <dbReference type="ChEBI" id="CHEBI:29105"/>
    </ligand>
</feature>
<feature type="compositionally biased region" description="Low complexity" evidence="2">
    <location>
        <begin position="433"/>
        <end position="448"/>
    </location>
</feature>
<evidence type="ECO:0000313" key="4">
    <source>
        <dbReference type="Proteomes" id="UP000092666"/>
    </source>
</evidence>
<feature type="compositionally biased region" description="Low complexity" evidence="2">
    <location>
        <begin position="487"/>
        <end position="498"/>
    </location>
</feature>
<feature type="compositionally biased region" description="Low complexity" evidence="2">
    <location>
        <begin position="556"/>
        <end position="571"/>
    </location>
</feature>
<feature type="compositionally biased region" description="Polar residues" evidence="2">
    <location>
        <begin position="499"/>
        <end position="512"/>
    </location>
</feature>
<dbReference type="STRING" id="1296120.A0A1B9GNF1"/>
<dbReference type="Pfam" id="PF03637">
    <property type="entry name" value="Mob1_phocein"/>
    <property type="match status" value="1"/>
</dbReference>
<feature type="compositionally biased region" description="Polar residues" evidence="2">
    <location>
        <begin position="377"/>
        <end position="387"/>
    </location>
</feature>
<protein>
    <recommendedName>
        <fullName evidence="5">Mob1 family protein</fullName>
    </recommendedName>
</protein>
<keyword evidence="1" id="KW-0479">Metal-binding</keyword>
<sequence length="653" mass="69917">MIIPPTPAPAHAEGSIYRLKRGTKLSNLLKQELPPLPPNPPVPDLSSLNGPFQLAEYLSLKVRADPHDVRGLVDVPSGDKSVGGKGPDRDVWIYEHMRRIPIDLTPLVTALLPICNPTTCPEMKAGEWLYLCSAHGVGAEQCSAIDYILHTLESTTGILNDPHNFPSRMQIPQASISRFPSLFRRLSRIFSHAYYHHRETFSLAEAETSLYARFLGLCEKYDLVGANLLPIPRSAIVGAREPEDDEDEAHRRNVDEGEGSSEEEEEAEDEEEEEEDQDPRGRGESGLIERRTQSLDRSLHPSTAESGPARSPSKLPAASSISSTTENDGTASPQKDILVKGKNIGRGTLGRGKQPRATMEWAEPPSQEPMPPIPRSAANTPASTSKSPIKGRDRSESIESAIHIPSLEPSPEAVQDSSLEELEAEVPQASSSGDANATTAGEEANATTTDDELNEGEEEVVPKDEIELLEEEGKLKPQATVAPLAPPAEGEPAPASLSTLASETEVQANVNTSESSSENNDDIGADQDGKKDMQEIALNEPTPSTYVPEAEEPKIEAASTEMTSSSPSSLSKIEKKEKKLSPLRDKSSGSPAPSPIKGKGKPSAAEVVKSDSTTNTTTATTSSEAAGGDTPTGTVVTAPREEGSAVNDVKEIK</sequence>
<reference evidence="4" key="2">
    <citation type="submission" date="2013-12" db="EMBL/GenBank/DDBJ databases">
        <title>Evolution of pathogenesis and genome organization in the Tremellales.</title>
        <authorList>
            <person name="Cuomo C."/>
            <person name="Litvintseva A."/>
            <person name="Heitman J."/>
            <person name="Chen Y."/>
            <person name="Sun S."/>
            <person name="Springer D."/>
            <person name="Dromer F."/>
            <person name="Young S."/>
            <person name="Zeng Q."/>
            <person name="Chapman S."/>
            <person name="Gujja S."/>
            <person name="Saif S."/>
            <person name="Birren B."/>
        </authorList>
    </citation>
    <scope>NUCLEOTIDE SEQUENCE [LARGE SCALE GENOMIC DNA]</scope>
    <source>
        <strain evidence="4">BCC8398</strain>
    </source>
</reference>
<feature type="compositionally biased region" description="Basic and acidic residues" evidence="2">
    <location>
        <begin position="278"/>
        <end position="299"/>
    </location>
</feature>
<feature type="compositionally biased region" description="Acidic residues" evidence="2">
    <location>
        <begin position="449"/>
        <end position="459"/>
    </location>
</feature>
<evidence type="ECO:0000256" key="2">
    <source>
        <dbReference type="SAM" id="MobiDB-lite"/>
    </source>
</evidence>
<dbReference type="AlphaFoldDB" id="A0A1B9GNF1"/>
<dbReference type="SMART" id="SM01388">
    <property type="entry name" value="Mob1_phocein"/>
    <property type="match status" value="1"/>
</dbReference>
<dbReference type="InterPro" id="IPR036703">
    <property type="entry name" value="MOB_kinase_act_sf"/>
</dbReference>
<feature type="compositionally biased region" description="Acidic residues" evidence="2">
    <location>
        <begin position="256"/>
        <end position="277"/>
    </location>
</feature>
<feature type="region of interest" description="Disordered" evidence="2">
    <location>
        <begin position="237"/>
        <end position="653"/>
    </location>
</feature>
<dbReference type="SUPFAM" id="SSF101152">
    <property type="entry name" value="Mob1/phocein"/>
    <property type="match status" value="1"/>
</dbReference>
<reference evidence="3 4" key="1">
    <citation type="submission" date="2013-07" db="EMBL/GenBank/DDBJ databases">
        <title>The Genome Sequence of Cryptococcus heveanensis BCC8398.</title>
        <authorList>
            <consortium name="The Broad Institute Genome Sequencing Platform"/>
            <person name="Cuomo C."/>
            <person name="Litvintseva A."/>
            <person name="Chen Y."/>
            <person name="Heitman J."/>
            <person name="Sun S."/>
            <person name="Springer D."/>
            <person name="Dromer F."/>
            <person name="Young S.K."/>
            <person name="Zeng Q."/>
            <person name="Gargeya S."/>
            <person name="Fitzgerald M."/>
            <person name="Abouelleil A."/>
            <person name="Alvarado L."/>
            <person name="Berlin A.M."/>
            <person name="Chapman S.B."/>
            <person name="Dewar J."/>
            <person name="Goldberg J."/>
            <person name="Griggs A."/>
            <person name="Gujja S."/>
            <person name="Hansen M."/>
            <person name="Howarth C."/>
            <person name="Imamovic A."/>
            <person name="Larimer J."/>
            <person name="McCowan C."/>
            <person name="Murphy C."/>
            <person name="Pearson M."/>
            <person name="Priest M."/>
            <person name="Roberts A."/>
            <person name="Saif S."/>
            <person name="Shea T."/>
            <person name="Sykes S."/>
            <person name="Wortman J."/>
            <person name="Nusbaum C."/>
            <person name="Birren B."/>
        </authorList>
    </citation>
    <scope>NUCLEOTIDE SEQUENCE [LARGE SCALE GENOMIC DNA]</scope>
    <source>
        <strain evidence="3 4">BCC8398</strain>
    </source>
</reference>
<dbReference type="OrthoDB" id="10262609at2759"/>
<feature type="binding site" evidence="1">
    <location>
        <position position="197"/>
    </location>
    <ligand>
        <name>Zn(2+)</name>
        <dbReference type="ChEBI" id="CHEBI:29105"/>
    </ligand>
</feature>
<dbReference type="EMBL" id="KI669507">
    <property type="protein sequence ID" value="OCF32619.1"/>
    <property type="molecule type" value="Genomic_DNA"/>
</dbReference>
<dbReference type="PANTHER" id="PTHR22599">
    <property type="entry name" value="MPS ONE BINDER KINASE ACTIVATOR-LIKE MOB"/>
    <property type="match status" value="1"/>
</dbReference>
<gene>
    <name evidence="3" type="ORF">I316_05799</name>
</gene>